<evidence type="ECO:0000313" key="5">
    <source>
        <dbReference type="EMBL" id="KAK8060768.1"/>
    </source>
</evidence>
<dbReference type="Gene3D" id="3.10.20.30">
    <property type="match status" value="1"/>
</dbReference>
<dbReference type="InterPro" id="IPR001041">
    <property type="entry name" value="2Fe-2S_ferredoxin-type"/>
</dbReference>
<keyword evidence="6" id="KW-1185">Reference proteome</keyword>
<dbReference type="InterPro" id="IPR039261">
    <property type="entry name" value="FNR_nucleotide-bd"/>
</dbReference>
<dbReference type="Gene3D" id="3.40.50.80">
    <property type="entry name" value="Nucleotide-binding domain of ferredoxin-NADP reductase (FNR) module"/>
    <property type="match status" value="1"/>
</dbReference>
<proteinExistence type="predicted"/>
<dbReference type="InterPro" id="IPR052353">
    <property type="entry name" value="Benzoxazolinone_Detox_Enz"/>
</dbReference>
<dbReference type="InterPro" id="IPR012675">
    <property type="entry name" value="Beta-grasp_dom_sf"/>
</dbReference>
<comment type="caution">
    <text evidence="5">The sequence shown here is derived from an EMBL/GenBank/DDBJ whole genome shotgun (WGS) entry which is preliminary data.</text>
</comment>
<dbReference type="Gene3D" id="2.40.33.20">
    <property type="entry name" value="PK beta-barrel domain-like"/>
    <property type="match status" value="2"/>
</dbReference>
<dbReference type="PANTHER" id="PTHR30212:SF2">
    <property type="entry name" value="PROTEIN YIIM"/>
    <property type="match status" value="1"/>
</dbReference>
<evidence type="ECO:0000256" key="1">
    <source>
        <dbReference type="ARBA" id="ARBA00022714"/>
    </source>
</evidence>
<dbReference type="SUPFAM" id="SSF54292">
    <property type="entry name" value="2Fe-2S ferredoxin-like"/>
    <property type="match status" value="1"/>
</dbReference>
<evidence type="ECO:0000259" key="3">
    <source>
        <dbReference type="PROSITE" id="PS51085"/>
    </source>
</evidence>
<protein>
    <submittedName>
        <fullName evidence="5">PK beta-barrel-protein domain-containing protein-like protein</fullName>
    </submittedName>
</protein>
<keyword evidence="1" id="KW-0001">2Fe-2S</keyword>
<dbReference type="Pfam" id="PF03473">
    <property type="entry name" value="MOSC"/>
    <property type="match status" value="1"/>
</dbReference>
<dbReference type="Pfam" id="PF03475">
    <property type="entry name" value="YiiM_3-alpha"/>
    <property type="match status" value="1"/>
</dbReference>
<dbReference type="EMBL" id="JAQQWM010000006">
    <property type="protein sequence ID" value="KAK8060768.1"/>
    <property type="molecule type" value="Genomic_DNA"/>
</dbReference>
<name>A0ABR1USE9_9PEZI</name>
<dbReference type="InterPro" id="IPR011037">
    <property type="entry name" value="Pyrv_Knase-like_insert_dom_sf"/>
</dbReference>
<dbReference type="Pfam" id="PF00111">
    <property type="entry name" value="Fer2"/>
    <property type="match status" value="1"/>
</dbReference>
<evidence type="ECO:0000259" key="4">
    <source>
        <dbReference type="PROSITE" id="PS51340"/>
    </source>
</evidence>
<dbReference type="PROSITE" id="PS51340">
    <property type="entry name" value="MOSC"/>
    <property type="match status" value="1"/>
</dbReference>
<feature type="domain" description="2Fe-2S ferredoxin-type" evidence="3">
    <location>
        <begin position="329"/>
        <end position="424"/>
    </location>
</feature>
<dbReference type="InterPro" id="IPR005163">
    <property type="entry name" value="Tri_helical_YiiM-like"/>
</dbReference>
<dbReference type="PROSITE" id="PS00197">
    <property type="entry name" value="2FE2S_FER_1"/>
    <property type="match status" value="1"/>
</dbReference>
<dbReference type="PANTHER" id="PTHR30212">
    <property type="entry name" value="PROTEIN YIIM"/>
    <property type="match status" value="1"/>
</dbReference>
<dbReference type="InterPro" id="IPR006058">
    <property type="entry name" value="2Fe2S_fd_BS"/>
</dbReference>
<keyword evidence="2" id="KW-0411">Iron-sulfur</keyword>
<keyword evidence="1" id="KW-0408">Iron</keyword>
<evidence type="ECO:0000313" key="6">
    <source>
        <dbReference type="Proteomes" id="UP001446871"/>
    </source>
</evidence>
<dbReference type="CDD" id="cd00207">
    <property type="entry name" value="fer2"/>
    <property type="match status" value="1"/>
</dbReference>
<organism evidence="5 6">
    <name type="scientific">Apiospora saccharicola</name>
    <dbReference type="NCBI Taxonomy" id="335842"/>
    <lineage>
        <taxon>Eukaryota</taxon>
        <taxon>Fungi</taxon>
        <taxon>Dikarya</taxon>
        <taxon>Ascomycota</taxon>
        <taxon>Pezizomycotina</taxon>
        <taxon>Sordariomycetes</taxon>
        <taxon>Xylariomycetidae</taxon>
        <taxon>Amphisphaeriales</taxon>
        <taxon>Apiosporaceae</taxon>
        <taxon>Apiospora</taxon>
    </lineage>
</organism>
<sequence length="424" mass="46173">MGISISIKNGRAGDGDDVDYPAAPLPPKDVLLCVRTGKVRPLGNSGGKIRSAINKQPRAGPVYVGATGLKGDEVHYELHGGPDKALHQYSASHYAAWNTELPGRENVFQIGGFGENLSTTLLNEENVSHVVCGPADGADGVVERVHPTWPLARVQRYLYHETDNAAAMRQLVERVPELGAEIRDVFRRRLESGTEDFAGRLEGDRLPMDWRSYRLVEKEDLTTRAKRFVFELDDAATETNGNAGSTNGKKDDDEDFAQGFAPHVRLRFGPDQRFSRAYSVVSGNLKRFELGIVPTTTEDIRSTSIYCCGPSSLLAECRQLTQDLGYPRSRTYFEEFGGASSTAGTGDPFESLLDVLNEAGFEIESSCLVGNCGTCMVDYSCNKEGGAEGKGEVVHQGFALSDGQKEDSMLSCVSRAKGRITIDC</sequence>
<gene>
    <name evidence="5" type="ORF">PG996_010698</name>
</gene>
<accession>A0ABR1USE9</accession>
<dbReference type="InterPro" id="IPR005302">
    <property type="entry name" value="MoCF_Sase_C"/>
</dbReference>
<dbReference type="SUPFAM" id="SSF52343">
    <property type="entry name" value="Ferredoxin reductase-like, C-terminal NADP-linked domain"/>
    <property type="match status" value="1"/>
</dbReference>
<feature type="domain" description="MOSC" evidence="4">
    <location>
        <begin position="56"/>
        <end position="127"/>
    </location>
</feature>
<reference evidence="5 6" key="1">
    <citation type="submission" date="2023-01" db="EMBL/GenBank/DDBJ databases">
        <title>Analysis of 21 Apiospora genomes using comparative genomics revels a genus with tremendous synthesis potential of carbohydrate active enzymes and secondary metabolites.</title>
        <authorList>
            <person name="Sorensen T."/>
        </authorList>
    </citation>
    <scope>NUCLEOTIDE SEQUENCE [LARGE SCALE GENOMIC DNA]</scope>
    <source>
        <strain evidence="5 6">CBS 83171</strain>
    </source>
</reference>
<dbReference type="Proteomes" id="UP001446871">
    <property type="component" value="Unassembled WGS sequence"/>
</dbReference>
<keyword evidence="1" id="KW-0479">Metal-binding</keyword>
<dbReference type="InterPro" id="IPR036010">
    <property type="entry name" value="2Fe-2S_ferredoxin-like_sf"/>
</dbReference>
<dbReference type="SUPFAM" id="SSF50800">
    <property type="entry name" value="PK beta-barrel domain-like"/>
    <property type="match status" value="1"/>
</dbReference>
<evidence type="ECO:0000256" key="2">
    <source>
        <dbReference type="ARBA" id="ARBA00023014"/>
    </source>
</evidence>
<dbReference type="PROSITE" id="PS51085">
    <property type="entry name" value="2FE2S_FER_2"/>
    <property type="match status" value="1"/>
</dbReference>